<sequence>MAECSPGDPAWLQPGTLDLCALLLASHQRSFGRPLIPGRGLRLLAQELFTSEQVVLAHGCGSDPCLTYANRAALWLWGRPWAVMVGMPSRLTAAPQERVARAQALDRARADIALRGYSGIRIDRQGRRFRIRNARLWCLRDAGGHDRGQAACFSDWCWIDPPPKSGADRFPSLRGTGNRTW</sequence>
<feature type="domain" description="MEKHLA" evidence="1">
    <location>
        <begin position="19"/>
        <end position="157"/>
    </location>
</feature>
<dbReference type="InterPro" id="IPR013978">
    <property type="entry name" value="MEKHLA"/>
</dbReference>
<evidence type="ECO:0000313" key="3">
    <source>
        <dbReference type="Proteomes" id="UP000317990"/>
    </source>
</evidence>
<gene>
    <name evidence="2" type="ORF">ERJ67_00620</name>
</gene>
<protein>
    <submittedName>
        <fullName evidence="2">MEKHLA domain-containing protein</fullName>
    </submittedName>
</protein>
<dbReference type="SUPFAM" id="SSF55785">
    <property type="entry name" value="PYP-like sensor domain (PAS domain)"/>
    <property type="match status" value="1"/>
</dbReference>
<dbReference type="Pfam" id="PF08670">
    <property type="entry name" value="MEKHLA"/>
    <property type="match status" value="1"/>
</dbReference>
<organism evidence="2 3">
    <name type="scientific">Aphanocapsa feldmannii 277cV</name>
    <dbReference type="NCBI Taxonomy" id="2507553"/>
    <lineage>
        <taxon>Bacteria</taxon>
        <taxon>Bacillati</taxon>
        <taxon>Cyanobacteriota</taxon>
        <taxon>Cyanophyceae</taxon>
        <taxon>Oscillatoriophycideae</taxon>
        <taxon>Chroococcales</taxon>
        <taxon>Microcystaceae</taxon>
        <taxon>Aphanocapsa</taxon>
    </lineage>
</organism>
<comment type="caution">
    <text evidence="2">The sequence shown here is derived from an EMBL/GenBank/DDBJ whole genome shotgun (WGS) entry which is preliminary data.</text>
</comment>
<dbReference type="EMBL" id="SRMO01000006">
    <property type="protein sequence ID" value="TGG96624.1"/>
    <property type="molecule type" value="Genomic_DNA"/>
</dbReference>
<evidence type="ECO:0000259" key="1">
    <source>
        <dbReference type="Pfam" id="PF08670"/>
    </source>
</evidence>
<dbReference type="InterPro" id="IPR035965">
    <property type="entry name" value="PAS-like_dom_sf"/>
</dbReference>
<accession>A0A524RR18</accession>
<evidence type="ECO:0000313" key="2">
    <source>
        <dbReference type="EMBL" id="TGG96624.1"/>
    </source>
</evidence>
<dbReference type="AlphaFoldDB" id="A0A524RR18"/>
<proteinExistence type="predicted"/>
<name>A0A524RR18_9CHRO</name>
<dbReference type="Proteomes" id="UP000317990">
    <property type="component" value="Unassembled WGS sequence"/>
</dbReference>
<reference evidence="2 3" key="1">
    <citation type="journal article" date="2019" name="mSystems">
        <title>Life at home and on the roam: Genomic adaptions reflect the dual lifestyle of an intracellular, facultative symbiont.</title>
        <authorList>
            <person name="Burgsdorf I."/>
        </authorList>
    </citation>
    <scope>NUCLEOTIDE SEQUENCE [LARGE SCALE GENOMIC DNA]</scope>
    <source>
        <strain evidence="2">277cV</strain>
    </source>
</reference>